<proteinExistence type="predicted"/>
<dbReference type="Proteomes" id="UP000283341">
    <property type="component" value="Unassembled WGS sequence"/>
</dbReference>
<accession>A0A0P0GPT7</accession>
<dbReference type="PANTHER" id="PTHR33706">
    <property type="entry name" value="MORN VARIANT REPEAT PROTEIN"/>
    <property type="match status" value="1"/>
</dbReference>
<evidence type="ECO:0000313" key="2">
    <source>
        <dbReference type="EMBL" id="RGS35401.1"/>
    </source>
</evidence>
<name>A0A0P0GPT7_9BACE</name>
<organism evidence="1 3">
    <name type="scientific">Bacteroides cellulosilyticus</name>
    <dbReference type="NCBI Taxonomy" id="246787"/>
    <lineage>
        <taxon>Bacteria</taxon>
        <taxon>Pseudomonadati</taxon>
        <taxon>Bacteroidota</taxon>
        <taxon>Bacteroidia</taxon>
        <taxon>Bacteroidales</taxon>
        <taxon>Bacteroidaceae</taxon>
        <taxon>Bacteroides</taxon>
    </lineage>
</organism>
<dbReference type="InterPro" id="IPR011652">
    <property type="entry name" value="MORN_2"/>
</dbReference>
<dbReference type="Gene3D" id="2.20.110.10">
    <property type="entry name" value="Histone H3 K4-specific methyltransferase SET7/9 N-terminal domain"/>
    <property type="match status" value="3"/>
</dbReference>
<sequence>MKKLILFIGLLLFAFLNVCAQKEYQIEQVSAINMGDGRILFRDLKTDKPLNGEHRIIDGYHSAYILADFKEGLYNGKYEEHEYNKLICEGAYKEGRKNGVFKMYSDEGRLKEEKSYKDGKLDGAHKTYYTTGKVERERNYRMGKQDGKELSYDFDGTLRMDHTYKDGKQVGKQFTFMKGTYELHETVYYNENGQKDGDYSSIFIFGLPHVLGHYKNDQKDGRWITIAESGDTLMIETYVNGREEGLHVSFDRRTGTRKREFYMKNDRKDGLYREYDPENGELIYEATYQYGRINGKERRLIVTNRYDYWEISTYINGRQSGPFESRYVKNDRIREVGECRNGRRIGRWKLYDIDGKLEKEWEETK</sequence>
<gene>
    <name evidence="1" type="ORF">BcellWH2_02767</name>
    <name evidence="2" type="ORF">DWX97_15905</name>
</gene>
<dbReference type="RefSeq" id="WP_029426316.1">
    <property type="nucleotide sequence ID" value="NZ_CP012801.1"/>
</dbReference>
<dbReference type="EMBL" id="CP012801">
    <property type="protein sequence ID" value="ALJ60006.1"/>
    <property type="molecule type" value="Genomic_DNA"/>
</dbReference>
<dbReference type="AlphaFoldDB" id="A0A0P0GPT7"/>
<evidence type="ECO:0000313" key="4">
    <source>
        <dbReference type="Proteomes" id="UP000283341"/>
    </source>
</evidence>
<dbReference type="SUPFAM" id="SSF82185">
    <property type="entry name" value="Histone H3 K4-specific methyltransferase SET7/9 N-terminal domain"/>
    <property type="match status" value="2"/>
</dbReference>
<dbReference type="KEGG" id="bcel:BcellWH2_02767"/>
<dbReference type="PATRIC" id="fig|246787.4.peg.2854"/>
<reference evidence="2 4" key="2">
    <citation type="submission" date="2018-08" db="EMBL/GenBank/DDBJ databases">
        <title>A genome reference for cultivated species of the human gut microbiota.</title>
        <authorList>
            <person name="Zou Y."/>
            <person name="Xue W."/>
            <person name="Luo G."/>
        </authorList>
    </citation>
    <scope>NUCLEOTIDE SEQUENCE [LARGE SCALE GENOMIC DNA]</scope>
    <source>
        <strain evidence="2 4">AF22-3AC</strain>
    </source>
</reference>
<evidence type="ECO:0000313" key="3">
    <source>
        <dbReference type="Proteomes" id="UP000061809"/>
    </source>
</evidence>
<dbReference type="Proteomes" id="UP000061809">
    <property type="component" value="Chromosome"/>
</dbReference>
<reference evidence="1 3" key="1">
    <citation type="journal article" date="2015" name="Science">
        <title>Genetic determinants of in vivo fitness and diet responsiveness in multiple human gut Bacteroides.</title>
        <authorList>
            <person name="Wu M."/>
            <person name="McNulty N.P."/>
            <person name="Rodionov D.A."/>
            <person name="Khoroshkin M.S."/>
            <person name="Griffin N.W."/>
            <person name="Cheng J."/>
            <person name="Latreille P."/>
            <person name="Kerstetter R.A."/>
            <person name="Terrapon N."/>
            <person name="Henrissat B."/>
            <person name="Osterman A.L."/>
            <person name="Gordon J.I."/>
        </authorList>
    </citation>
    <scope>NUCLEOTIDE SEQUENCE [LARGE SCALE GENOMIC DNA]</scope>
    <source>
        <strain evidence="1 3">WH2</strain>
    </source>
</reference>
<evidence type="ECO:0000313" key="1">
    <source>
        <dbReference type="EMBL" id="ALJ60006.1"/>
    </source>
</evidence>
<dbReference type="PANTHER" id="PTHR33706:SF1">
    <property type="entry name" value="TPR REPEAT PROTEIN"/>
    <property type="match status" value="1"/>
</dbReference>
<protein>
    <submittedName>
        <fullName evidence="1">MORN repeat variant</fullName>
    </submittedName>
    <submittedName>
        <fullName evidence="2">Toxin-antitoxin system YwqK family antitoxin</fullName>
    </submittedName>
</protein>
<dbReference type="Pfam" id="PF07661">
    <property type="entry name" value="MORN_2"/>
    <property type="match status" value="3"/>
</dbReference>
<dbReference type="EMBL" id="QRVJ01000014">
    <property type="protein sequence ID" value="RGS35401.1"/>
    <property type="molecule type" value="Genomic_DNA"/>
</dbReference>